<accession>A0A0S4LJK2</accession>
<evidence type="ECO:0000313" key="2">
    <source>
        <dbReference type="EMBL" id="CUS37701.1"/>
    </source>
</evidence>
<proteinExistence type="predicted"/>
<dbReference type="PANTHER" id="PTHR23088:SF27">
    <property type="entry name" value="DEAMINATED GLUTATHIONE AMIDASE"/>
    <property type="match status" value="1"/>
</dbReference>
<dbReference type="Gene3D" id="3.60.110.10">
    <property type="entry name" value="Carbon-nitrogen hydrolase"/>
    <property type="match status" value="1"/>
</dbReference>
<dbReference type="EMBL" id="CZPZ01000026">
    <property type="protein sequence ID" value="CUS37701.1"/>
    <property type="molecule type" value="Genomic_DNA"/>
</dbReference>
<dbReference type="PROSITE" id="PS50263">
    <property type="entry name" value="CN_HYDROLASE"/>
    <property type="match status" value="1"/>
</dbReference>
<dbReference type="OrthoDB" id="4008466at2"/>
<dbReference type="CDD" id="cd07197">
    <property type="entry name" value="nitrilase"/>
    <property type="match status" value="1"/>
</dbReference>
<dbReference type="SUPFAM" id="SSF56317">
    <property type="entry name" value="Carbon-nitrogen hydrolase"/>
    <property type="match status" value="1"/>
</dbReference>
<dbReference type="STRING" id="1742973.COMA2_320005"/>
<protein>
    <submittedName>
        <fullName evidence="2">Amidohydrolase</fullName>
    </submittedName>
</protein>
<dbReference type="Proteomes" id="UP000198736">
    <property type="component" value="Unassembled WGS sequence"/>
</dbReference>
<reference evidence="3" key="1">
    <citation type="submission" date="2015-10" db="EMBL/GenBank/DDBJ databases">
        <authorList>
            <person name="Luecker S."/>
            <person name="Luecker S."/>
        </authorList>
    </citation>
    <scope>NUCLEOTIDE SEQUENCE [LARGE SCALE GENOMIC DNA]</scope>
</reference>
<dbReference type="InterPro" id="IPR003010">
    <property type="entry name" value="C-N_Hydrolase"/>
</dbReference>
<dbReference type="PANTHER" id="PTHR23088">
    <property type="entry name" value="NITRILASE-RELATED"/>
    <property type="match status" value="1"/>
</dbReference>
<feature type="domain" description="CN hydrolase" evidence="1">
    <location>
        <begin position="1"/>
        <end position="177"/>
    </location>
</feature>
<keyword evidence="2" id="KW-0378">Hydrolase</keyword>
<sequence>MRIATCQLPEVHGDVTRALSLMSVYSLEAERRGADLVCFPECFLQGYDIRPEHIAGVAVELGSPIIDDTRRSLSAVQPVIVFGLIEKAGRVAFNSALALQGGRVIAHYRKTHLLESEARVFARGSGSPIFEVRGTNVGINICHDLSVSESVESAAASGVRVLACPCNNMLPRDVAEE</sequence>
<organism evidence="2 3">
    <name type="scientific">Candidatus Nitrospira nitrificans</name>
    <dbReference type="NCBI Taxonomy" id="1742973"/>
    <lineage>
        <taxon>Bacteria</taxon>
        <taxon>Pseudomonadati</taxon>
        <taxon>Nitrospirota</taxon>
        <taxon>Nitrospiria</taxon>
        <taxon>Nitrospirales</taxon>
        <taxon>Nitrospiraceae</taxon>
        <taxon>Nitrospira</taxon>
    </lineage>
</organism>
<keyword evidence="3" id="KW-1185">Reference proteome</keyword>
<dbReference type="Pfam" id="PF00795">
    <property type="entry name" value="CN_hydrolase"/>
    <property type="match status" value="1"/>
</dbReference>
<name>A0A0S4LJK2_9BACT</name>
<dbReference type="InterPro" id="IPR036526">
    <property type="entry name" value="C-N_Hydrolase_sf"/>
</dbReference>
<evidence type="ECO:0000259" key="1">
    <source>
        <dbReference type="PROSITE" id="PS50263"/>
    </source>
</evidence>
<dbReference type="AlphaFoldDB" id="A0A0S4LJK2"/>
<evidence type="ECO:0000313" key="3">
    <source>
        <dbReference type="Proteomes" id="UP000198736"/>
    </source>
</evidence>
<dbReference type="GO" id="GO:0016787">
    <property type="term" value="F:hydrolase activity"/>
    <property type="evidence" value="ECO:0007669"/>
    <property type="project" value="UniProtKB-KW"/>
</dbReference>
<gene>
    <name evidence="2" type="ORF">COMA2_320005</name>
</gene>